<evidence type="ECO:0000313" key="3">
    <source>
        <dbReference type="Proteomes" id="UP000193560"/>
    </source>
</evidence>
<dbReference type="Proteomes" id="UP000193560">
    <property type="component" value="Unassembled WGS sequence"/>
</dbReference>
<keyword evidence="3" id="KW-1185">Reference proteome</keyword>
<name>A0A1X2J2S3_9FUNG</name>
<dbReference type="EMBL" id="MCGE01000001">
    <property type="protein sequence ID" value="ORZ26110.1"/>
    <property type="molecule type" value="Genomic_DNA"/>
</dbReference>
<protein>
    <submittedName>
        <fullName evidence="2">Uncharacterized protein</fullName>
    </submittedName>
</protein>
<sequence>MEYLIICLKRDTITPSFLFLSFCLLSFSPSFFIWSLIFPSFSRIPLFFFFLLYIYIYIYLCIYIVYMILVVFVVIFT</sequence>
<keyword evidence="1" id="KW-0812">Transmembrane</keyword>
<feature type="transmembrane region" description="Helical" evidence="1">
    <location>
        <begin position="12"/>
        <end position="34"/>
    </location>
</feature>
<keyword evidence="1" id="KW-0472">Membrane</keyword>
<keyword evidence="1" id="KW-1133">Transmembrane helix</keyword>
<dbReference type="AlphaFoldDB" id="A0A1X2J2S3"/>
<organism evidence="2 3">
    <name type="scientific">Absidia repens</name>
    <dbReference type="NCBI Taxonomy" id="90262"/>
    <lineage>
        <taxon>Eukaryota</taxon>
        <taxon>Fungi</taxon>
        <taxon>Fungi incertae sedis</taxon>
        <taxon>Mucoromycota</taxon>
        <taxon>Mucoromycotina</taxon>
        <taxon>Mucoromycetes</taxon>
        <taxon>Mucorales</taxon>
        <taxon>Cunninghamellaceae</taxon>
        <taxon>Absidia</taxon>
    </lineage>
</organism>
<accession>A0A1X2J2S3</accession>
<reference evidence="2 3" key="1">
    <citation type="submission" date="2016-07" db="EMBL/GenBank/DDBJ databases">
        <title>Pervasive Adenine N6-methylation of Active Genes in Fungi.</title>
        <authorList>
            <consortium name="DOE Joint Genome Institute"/>
            <person name="Mondo S.J."/>
            <person name="Dannebaum R.O."/>
            <person name="Kuo R.C."/>
            <person name="Labutti K."/>
            <person name="Haridas S."/>
            <person name="Kuo A."/>
            <person name="Salamov A."/>
            <person name="Ahrendt S.R."/>
            <person name="Lipzen A."/>
            <person name="Sullivan W."/>
            <person name="Andreopoulos W.B."/>
            <person name="Clum A."/>
            <person name="Lindquist E."/>
            <person name="Daum C."/>
            <person name="Ramamoorthy G.K."/>
            <person name="Gryganskyi A."/>
            <person name="Culley D."/>
            <person name="Magnuson J.K."/>
            <person name="James T.Y."/>
            <person name="O'Malley M.A."/>
            <person name="Stajich J.E."/>
            <person name="Spatafora J.W."/>
            <person name="Visel A."/>
            <person name="Grigoriev I.V."/>
        </authorList>
    </citation>
    <scope>NUCLEOTIDE SEQUENCE [LARGE SCALE GENOMIC DNA]</scope>
    <source>
        <strain evidence="2 3">NRRL 1336</strain>
    </source>
</reference>
<evidence type="ECO:0000313" key="2">
    <source>
        <dbReference type="EMBL" id="ORZ26110.1"/>
    </source>
</evidence>
<comment type="caution">
    <text evidence="2">The sequence shown here is derived from an EMBL/GenBank/DDBJ whole genome shotgun (WGS) entry which is preliminary data.</text>
</comment>
<gene>
    <name evidence="2" type="ORF">BCR42DRAFT_19809</name>
</gene>
<evidence type="ECO:0000256" key="1">
    <source>
        <dbReference type="SAM" id="Phobius"/>
    </source>
</evidence>
<feature type="transmembrane region" description="Helical" evidence="1">
    <location>
        <begin position="46"/>
        <end position="76"/>
    </location>
</feature>
<proteinExistence type="predicted"/>